<dbReference type="RefSeq" id="WP_278018559.1">
    <property type="nucleotide sequence ID" value="NZ_JARRRY010000021.1"/>
</dbReference>
<dbReference type="Proteomes" id="UP001218246">
    <property type="component" value="Unassembled WGS sequence"/>
</dbReference>
<protein>
    <submittedName>
        <fullName evidence="1">Uncharacterized protein</fullName>
    </submittedName>
</protein>
<sequence>MNEVDWHGAIATYSGSQLEEVVDLAEQVSQTLNQETERITSGGEYIRLEAKAVQPNR</sequence>
<accession>A0ABT6H8J7</accession>
<evidence type="ECO:0000313" key="2">
    <source>
        <dbReference type="Proteomes" id="UP001218246"/>
    </source>
</evidence>
<name>A0ABT6H8J7_9BACI</name>
<proteinExistence type="predicted"/>
<gene>
    <name evidence="1" type="ORF">P6P90_15320</name>
</gene>
<organism evidence="1 2">
    <name type="scientific">Ectobacillus antri</name>
    <dbReference type="NCBI Taxonomy" id="2486280"/>
    <lineage>
        <taxon>Bacteria</taxon>
        <taxon>Bacillati</taxon>
        <taxon>Bacillota</taxon>
        <taxon>Bacilli</taxon>
        <taxon>Bacillales</taxon>
        <taxon>Bacillaceae</taxon>
        <taxon>Ectobacillus</taxon>
    </lineage>
</organism>
<dbReference type="EMBL" id="JARULN010000023">
    <property type="protein sequence ID" value="MDG5755287.1"/>
    <property type="molecule type" value="Genomic_DNA"/>
</dbReference>
<reference evidence="1 2" key="1">
    <citation type="submission" date="2023-04" db="EMBL/GenBank/DDBJ databases">
        <title>Ectobacillus antri isolated from activated sludge.</title>
        <authorList>
            <person name="Yan P."/>
            <person name="Liu X."/>
        </authorList>
    </citation>
    <scope>NUCLEOTIDE SEQUENCE [LARGE SCALE GENOMIC DNA]</scope>
    <source>
        <strain evidence="1 2">C18H</strain>
    </source>
</reference>
<comment type="caution">
    <text evidence="1">The sequence shown here is derived from an EMBL/GenBank/DDBJ whole genome shotgun (WGS) entry which is preliminary data.</text>
</comment>
<keyword evidence="2" id="KW-1185">Reference proteome</keyword>
<evidence type="ECO:0000313" key="1">
    <source>
        <dbReference type="EMBL" id="MDG5755287.1"/>
    </source>
</evidence>